<feature type="transmembrane region" description="Helical" evidence="3">
    <location>
        <begin position="7"/>
        <end position="29"/>
    </location>
</feature>
<dbReference type="PANTHER" id="PTHR30576:SF0">
    <property type="entry name" value="UNDECAPRENYL-PHOSPHATE N-ACETYLGALACTOSAMINYL 1-PHOSPHATE TRANSFERASE-RELATED"/>
    <property type="match status" value="1"/>
</dbReference>
<comment type="similarity">
    <text evidence="1">Belongs to the bacterial sugar transferase family.</text>
</comment>
<reference evidence="5 6" key="1">
    <citation type="submission" date="2019-03" db="EMBL/GenBank/DDBJ databases">
        <title>Draft genome sequences of novel Actinobacteria.</title>
        <authorList>
            <person name="Sahin N."/>
            <person name="Ay H."/>
            <person name="Saygin H."/>
        </authorList>
    </citation>
    <scope>NUCLEOTIDE SEQUENCE [LARGE SCALE GENOMIC DNA]</scope>
    <source>
        <strain evidence="5 6">16K404</strain>
    </source>
</reference>
<sequence>MRRIVDILIVLLAGLVIVPLCLVIAVVILCTMGRPVMFRQTRSGRYGKTFGILKFRTMHVCTAEGQSDAQRQTKVGQFLRRYSLDEWPQLWNVLRGDMSLIGPRPTLPVQVEHYTARQRGRLDVLPGLTGWAQVQGRNSLSWAQRIELDLWYINHRSLRLELLIVALTVVQLVRPRGVVGPNRINPGFPQRKELPQPVESSQAGGVR</sequence>
<dbReference type="GO" id="GO:0016780">
    <property type="term" value="F:phosphotransferase activity, for other substituted phosphate groups"/>
    <property type="evidence" value="ECO:0007669"/>
    <property type="project" value="TreeGrafter"/>
</dbReference>
<keyword evidence="3" id="KW-0472">Membrane</keyword>
<evidence type="ECO:0000313" key="5">
    <source>
        <dbReference type="EMBL" id="TDC95506.1"/>
    </source>
</evidence>
<dbReference type="PANTHER" id="PTHR30576">
    <property type="entry name" value="COLANIC BIOSYNTHESIS UDP-GLUCOSE LIPID CARRIER TRANSFERASE"/>
    <property type="match status" value="1"/>
</dbReference>
<feature type="domain" description="Bacterial sugar transferase" evidence="4">
    <location>
        <begin position="2"/>
        <end position="173"/>
    </location>
</feature>
<dbReference type="Pfam" id="PF02397">
    <property type="entry name" value="Bac_transf"/>
    <property type="match status" value="1"/>
</dbReference>
<dbReference type="InterPro" id="IPR003362">
    <property type="entry name" value="Bact_transf"/>
</dbReference>
<comment type="caution">
    <text evidence="5">The sequence shown here is derived from an EMBL/GenBank/DDBJ whole genome shotgun (WGS) entry which is preliminary data.</text>
</comment>
<evidence type="ECO:0000313" key="6">
    <source>
        <dbReference type="Proteomes" id="UP000294744"/>
    </source>
</evidence>
<proteinExistence type="inferred from homology"/>
<dbReference type="EMBL" id="SMKV01000004">
    <property type="protein sequence ID" value="TDC95506.1"/>
    <property type="molecule type" value="Genomic_DNA"/>
</dbReference>
<evidence type="ECO:0000259" key="4">
    <source>
        <dbReference type="Pfam" id="PF02397"/>
    </source>
</evidence>
<organism evidence="5 6">
    <name type="scientific">Saccharopolyspora aridisoli</name>
    <dbReference type="NCBI Taxonomy" id="2530385"/>
    <lineage>
        <taxon>Bacteria</taxon>
        <taxon>Bacillati</taxon>
        <taxon>Actinomycetota</taxon>
        <taxon>Actinomycetes</taxon>
        <taxon>Pseudonocardiales</taxon>
        <taxon>Pseudonocardiaceae</taxon>
        <taxon>Saccharopolyspora</taxon>
    </lineage>
</organism>
<feature type="region of interest" description="Disordered" evidence="2">
    <location>
        <begin position="184"/>
        <end position="207"/>
    </location>
</feature>
<keyword evidence="3" id="KW-0812">Transmembrane</keyword>
<dbReference type="AlphaFoldDB" id="A0A4R4UY10"/>
<feature type="compositionally biased region" description="Polar residues" evidence="2">
    <location>
        <begin position="198"/>
        <end position="207"/>
    </location>
</feature>
<accession>A0A4R4UY10</accession>
<dbReference type="Proteomes" id="UP000294744">
    <property type="component" value="Unassembled WGS sequence"/>
</dbReference>
<keyword evidence="3" id="KW-1133">Transmembrane helix</keyword>
<keyword evidence="5" id="KW-0808">Transferase</keyword>
<protein>
    <submittedName>
        <fullName evidence="5">Sugar transferase</fullName>
    </submittedName>
</protein>
<gene>
    <name evidence="5" type="ORF">E1161_04855</name>
</gene>
<dbReference type="OrthoDB" id="9808602at2"/>
<keyword evidence="6" id="KW-1185">Reference proteome</keyword>
<evidence type="ECO:0000256" key="3">
    <source>
        <dbReference type="SAM" id="Phobius"/>
    </source>
</evidence>
<dbReference type="RefSeq" id="WP_132619986.1">
    <property type="nucleotide sequence ID" value="NZ_SMKV01000004.1"/>
</dbReference>
<evidence type="ECO:0000256" key="1">
    <source>
        <dbReference type="ARBA" id="ARBA00006464"/>
    </source>
</evidence>
<name>A0A4R4UY10_9PSEU</name>
<evidence type="ECO:0000256" key="2">
    <source>
        <dbReference type="SAM" id="MobiDB-lite"/>
    </source>
</evidence>